<dbReference type="PROSITE" id="PS50011">
    <property type="entry name" value="PROTEIN_KINASE_DOM"/>
    <property type="match status" value="1"/>
</dbReference>
<dbReference type="InterPro" id="IPR011009">
    <property type="entry name" value="Kinase-like_dom_sf"/>
</dbReference>
<protein>
    <recommendedName>
        <fullName evidence="4">Protein kinase domain-containing protein</fullName>
    </recommendedName>
</protein>
<keyword evidence="1" id="KW-0547">Nucleotide-binding</keyword>
<evidence type="ECO:0000313" key="6">
    <source>
        <dbReference type="Proteomes" id="UP001141806"/>
    </source>
</evidence>
<evidence type="ECO:0000313" key="5">
    <source>
        <dbReference type="EMBL" id="KAJ4974470.1"/>
    </source>
</evidence>
<proteinExistence type="predicted"/>
<dbReference type="AlphaFoldDB" id="A0A9Q0QWA6"/>
<dbReference type="OrthoDB" id="248923at2759"/>
<name>A0A9Q0QWA6_9MAGN</name>
<sequence length="465" mass="51414">MATTTKKKKKEKSRGEDTSVQTKKTTFTHRCMLGNDQLDDSSLPPLLQRVPKDFGAVMDEDDEDDDDGGDFSGTMIVKTNRHRPSPSNSSAASARRTRNSPFGDWIHGSLRKRMEEEDNYSSFVVKSTVPSSEESLTGTVVKRTDSGGGGSFSSFTMSKAVVSMQAVGELGSGKRRKGIFSLQGEESRQQVPRKISVSSIPESIMREDPSSKSSKYELLNELGSYGADLKTSELVTIKVISLSEGEEGYEEIHGEIEMLQQCSHPNVVRYLGSYQGEEYLWIIMEYCGGAYICRETLKGLSYLHSIFKGFSLHICATNPPCQVGEAQRAERTAQIVVNNLQDAEPNSDIQTMLLWPIYAAGNTVPIPFLKATDISPLALVSDNVLGSKQQGNSDIITMETIQELFSGDGQSKKGRRGQNEIPLPSSALAYHKMCYEEMPLQELQATQEQQTIQNLCDTLRTILRL</sequence>
<feature type="region of interest" description="Disordered" evidence="3">
    <location>
        <begin position="1"/>
        <end position="106"/>
    </location>
</feature>
<dbReference type="GO" id="GO:0005524">
    <property type="term" value="F:ATP binding"/>
    <property type="evidence" value="ECO:0007669"/>
    <property type="project" value="UniProtKB-KW"/>
</dbReference>
<dbReference type="PANTHER" id="PTHR45832">
    <property type="entry name" value="SERINE/THREONINE-PROTEIN KINASE SAMKA-RELATED-RELATED"/>
    <property type="match status" value="1"/>
</dbReference>
<keyword evidence="2" id="KW-0067">ATP-binding</keyword>
<dbReference type="SUPFAM" id="SSF56112">
    <property type="entry name" value="Protein kinase-like (PK-like)"/>
    <property type="match status" value="1"/>
</dbReference>
<evidence type="ECO:0000256" key="3">
    <source>
        <dbReference type="SAM" id="MobiDB-lite"/>
    </source>
</evidence>
<evidence type="ECO:0000259" key="4">
    <source>
        <dbReference type="PROSITE" id="PS50011"/>
    </source>
</evidence>
<dbReference type="PANTHER" id="PTHR45832:SF18">
    <property type="entry name" value="SERINE_THREONINE-PROTEIN KINASE DST1"/>
    <property type="match status" value="1"/>
</dbReference>
<gene>
    <name evidence="5" type="ORF">NE237_007644</name>
</gene>
<feature type="compositionally biased region" description="Acidic residues" evidence="3">
    <location>
        <begin position="58"/>
        <end position="69"/>
    </location>
</feature>
<dbReference type="Proteomes" id="UP001141806">
    <property type="component" value="Unassembled WGS sequence"/>
</dbReference>
<reference evidence="5" key="1">
    <citation type="journal article" date="2023" name="Plant J.">
        <title>The genome of the king protea, Protea cynaroides.</title>
        <authorList>
            <person name="Chang J."/>
            <person name="Duong T.A."/>
            <person name="Schoeman C."/>
            <person name="Ma X."/>
            <person name="Roodt D."/>
            <person name="Barker N."/>
            <person name="Li Z."/>
            <person name="Van de Peer Y."/>
            <person name="Mizrachi E."/>
        </authorList>
    </citation>
    <scope>NUCLEOTIDE SEQUENCE</scope>
    <source>
        <tissue evidence="5">Young leaves</tissue>
    </source>
</reference>
<dbReference type="EMBL" id="JAMYWD010000004">
    <property type="protein sequence ID" value="KAJ4974470.1"/>
    <property type="molecule type" value="Genomic_DNA"/>
</dbReference>
<feature type="compositionally biased region" description="Low complexity" evidence="3">
    <location>
        <begin position="85"/>
        <end position="94"/>
    </location>
</feature>
<dbReference type="Pfam" id="PF00069">
    <property type="entry name" value="Pkinase"/>
    <property type="match status" value="1"/>
</dbReference>
<dbReference type="SMART" id="SM00220">
    <property type="entry name" value="S_TKc"/>
    <property type="match status" value="1"/>
</dbReference>
<evidence type="ECO:0000256" key="1">
    <source>
        <dbReference type="ARBA" id="ARBA00022741"/>
    </source>
</evidence>
<dbReference type="Gene3D" id="3.30.200.20">
    <property type="entry name" value="Phosphorylase Kinase, domain 1"/>
    <property type="match status" value="1"/>
</dbReference>
<evidence type="ECO:0000256" key="2">
    <source>
        <dbReference type="ARBA" id="ARBA00022840"/>
    </source>
</evidence>
<dbReference type="InterPro" id="IPR051931">
    <property type="entry name" value="PAK3-like"/>
</dbReference>
<organism evidence="5 6">
    <name type="scientific">Protea cynaroides</name>
    <dbReference type="NCBI Taxonomy" id="273540"/>
    <lineage>
        <taxon>Eukaryota</taxon>
        <taxon>Viridiplantae</taxon>
        <taxon>Streptophyta</taxon>
        <taxon>Embryophyta</taxon>
        <taxon>Tracheophyta</taxon>
        <taxon>Spermatophyta</taxon>
        <taxon>Magnoliopsida</taxon>
        <taxon>Proteales</taxon>
        <taxon>Proteaceae</taxon>
        <taxon>Protea</taxon>
    </lineage>
</organism>
<dbReference type="GO" id="GO:0004672">
    <property type="term" value="F:protein kinase activity"/>
    <property type="evidence" value="ECO:0007669"/>
    <property type="project" value="InterPro"/>
</dbReference>
<comment type="caution">
    <text evidence="5">The sequence shown here is derived from an EMBL/GenBank/DDBJ whole genome shotgun (WGS) entry which is preliminary data.</text>
</comment>
<feature type="domain" description="Protein kinase" evidence="4">
    <location>
        <begin position="141"/>
        <end position="465"/>
    </location>
</feature>
<dbReference type="InterPro" id="IPR000719">
    <property type="entry name" value="Prot_kinase_dom"/>
</dbReference>
<accession>A0A9Q0QWA6</accession>
<feature type="compositionally biased region" description="Basic residues" evidence="3">
    <location>
        <begin position="1"/>
        <end position="12"/>
    </location>
</feature>
<keyword evidence="6" id="KW-1185">Reference proteome</keyword>